<reference evidence="3" key="1">
    <citation type="journal article" date="2019" name="Int. J. Syst. Evol. Microbiol.">
        <title>The Global Catalogue of Microorganisms (GCM) 10K type strain sequencing project: providing services to taxonomists for standard genome sequencing and annotation.</title>
        <authorList>
            <consortium name="The Broad Institute Genomics Platform"/>
            <consortium name="The Broad Institute Genome Sequencing Center for Infectious Disease"/>
            <person name="Wu L."/>
            <person name="Ma J."/>
        </authorList>
    </citation>
    <scope>NUCLEOTIDE SEQUENCE [LARGE SCALE GENOMIC DNA]</scope>
    <source>
        <strain evidence="3">KCTC 32465</strain>
    </source>
</reference>
<accession>A0ABQ3CU81</accession>
<evidence type="ECO:0000313" key="2">
    <source>
        <dbReference type="EMBL" id="GHA44081.1"/>
    </source>
</evidence>
<name>A0ABQ3CU81_9RHOB</name>
<feature type="domain" description="DUF883" evidence="1">
    <location>
        <begin position="69"/>
        <end position="98"/>
    </location>
</feature>
<dbReference type="InterPro" id="IPR043605">
    <property type="entry name" value="DUF883_C"/>
</dbReference>
<dbReference type="Pfam" id="PF19029">
    <property type="entry name" value="DUF883_C"/>
    <property type="match status" value="1"/>
</dbReference>
<evidence type="ECO:0000259" key="1">
    <source>
        <dbReference type="Pfam" id="PF19029"/>
    </source>
</evidence>
<dbReference type="InterPro" id="IPR010279">
    <property type="entry name" value="YqjD/ElaB"/>
</dbReference>
<protein>
    <recommendedName>
        <fullName evidence="1">DUF883 domain-containing protein</fullName>
    </recommendedName>
</protein>
<dbReference type="Proteomes" id="UP000634455">
    <property type="component" value="Unassembled WGS sequence"/>
</dbReference>
<dbReference type="RefSeq" id="WP_189639079.1">
    <property type="nucleotide sequence ID" value="NZ_BMZF01000001.1"/>
</dbReference>
<dbReference type="PANTHER" id="PTHR35893">
    <property type="entry name" value="INNER MEMBRANE PROTEIN-RELATED"/>
    <property type="match status" value="1"/>
</dbReference>
<organism evidence="2 3">
    <name type="scientific">Paramylibacter ulvae</name>
    <dbReference type="NCBI Taxonomy" id="1651968"/>
    <lineage>
        <taxon>Bacteria</taxon>
        <taxon>Pseudomonadati</taxon>
        <taxon>Pseudomonadota</taxon>
        <taxon>Alphaproteobacteria</taxon>
        <taxon>Rhodobacterales</taxon>
        <taxon>Paracoccaceae</taxon>
        <taxon>Paramylibacter</taxon>
    </lineage>
</organism>
<proteinExistence type="predicted"/>
<dbReference type="PANTHER" id="PTHR35893:SF3">
    <property type="entry name" value="INNER MEMBRANE PROTEIN"/>
    <property type="match status" value="1"/>
</dbReference>
<comment type="caution">
    <text evidence="2">The sequence shown here is derived from an EMBL/GenBank/DDBJ whole genome shotgun (WGS) entry which is preliminary data.</text>
</comment>
<evidence type="ECO:0000313" key="3">
    <source>
        <dbReference type="Proteomes" id="UP000634455"/>
    </source>
</evidence>
<dbReference type="EMBL" id="BMZF01000001">
    <property type="protein sequence ID" value="GHA44081.1"/>
    <property type="molecule type" value="Genomic_DNA"/>
</dbReference>
<sequence>MATANAKKTTTEDLAKQIETLKGDLVDLTEMMGKVGKNKGQQIAQSARETGEAQLAKVQHGAERAVHKADDFVNEKPAMALGIAAGIGFLVGMTASRR</sequence>
<keyword evidence="3" id="KW-1185">Reference proteome</keyword>
<gene>
    <name evidence="2" type="ORF">GCM10008927_06070</name>
</gene>